<dbReference type="SUPFAM" id="SSF47095">
    <property type="entry name" value="HMG-box"/>
    <property type="match status" value="1"/>
</dbReference>
<evidence type="ECO:0008006" key="3">
    <source>
        <dbReference type="Google" id="ProtNLM"/>
    </source>
</evidence>
<dbReference type="AlphaFoldDB" id="A0ABD3N069"/>
<organism evidence="1 2">
    <name type="scientific">Stephanodiscus triporus</name>
    <dbReference type="NCBI Taxonomy" id="2934178"/>
    <lineage>
        <taxon>Eukaryota</taxon>
        <taxon>Sar</taxon>
        <taxon>Stramenopiles</taxon>
        <taxon>Ochrophyta</taxon>
        <taxon>Bacillariophyta</taxon>
        <taxon>Coscinodiscophyceae</taxon>
        <taxon>Thalassiosirophycidae</taxon>
        <taxon>Stephanodiscales</taxon>
        <taxon>Stephanodiscaceae</taxon>
        <taxon>Stephanodiscus</taxon>
    </lineage>
</organism>
<dbReference type="EMBL" id="JALLAZ020001666">
    <property type="protein sequence ID" value="KAL3769004.1"/>
    <property type="molecule type" value="Genomic_DNA"/>
</dbReference>
<evidence type="ECO:0000313" key="1">
    <source>
        <dbReference type="EMBL" id="KAL3769004.1"/>
    </source>
</evidence>
<accession>A0ABD3N069</accession>
<keyword evidence="2" id="KW-1185">Reference proteome</keyword>
<sequence length="351" mass="39999">MSATHNPKPPRPCTEYNIFFQLERAFILQVNLKAEPDSDDAAKIFHLSQPTYSGLPPLPRRYASLILTYDWFLPGKEQRRKRKHRKSHGVISFHDLSAMVATAWKTVDHEIKSYCSQVYAFGKIRYKIAMQEWKQRGGEQAAPGQQMMKKMGYESQMRQSAEVNIVNKIKHAYKPKRSNHTLKESTLNSRVQGMAQVQAHQEVAAREMNNAFNNELLLGDALAATRDTIACMWGTDVEPSRVSMVSDHQVDMDDNDIMYMHIKSSSIVNPYQQQTNQPASRRSSEPVDMDDTEIIGMWNETSAAAANPDLMFGGRGWDAVIQDIHAMKAMLDLQMLQLEHVRQRTFDPPSA</sequence>
<comment type="caution">
    <text evidence="1">The sequence shown here is derived from an EMBL/GenBank/DDBJ whole genome shotgun (WGS) entry which is preliminary data.</text>
</comment>
<gene>
    <name evidence="1" type="ORF">ACHAW5_007830</name>
</gene>
<evidence type="ECO:0000313" key="2">
    <source>
        <dbReference type="Proteomes" id="UP001530315"/>
    </source>
</evidence>
<protein>
    <recommendedName>
        <fullName evidence="3">HMG box domain-containing protein</fullName>
    </recommendedName>
</protein>
<reference evidence="1 2" key="1">
    <citation type="submission" date="2024-10" db="EMBL/GenBank/DDBJ databases">
        <title>Updated reference genomes for cyclostephanoid diatoms.</title>
        <authorList>
            <person name="Roberts W.R."/>
            <person name="Alverson A.J."/>
        </authorList>
    </citation>
    <scope>NUCLEOTIDE SEQUENCE [LARGE SCALE GENOMIC DNA]</scope>
    <source>
        <strain evidence="1 2">AJA276-08</strain>
    </source>
</reference>
<proteinExistence type="predicted"/>
<name>A0ABD3N069_9STRA</name>
<dbReference type="Gene3D" id="1.10.30.10">
    <property type="entry name" value="High mobility group box domain"/>
    <property type="match status" value="1"/>
</dbReference>
<dbReference type="InterPro" id="IPR036910">
    <property type="entry name" value="HMG_box_dom_sf"/>
</dbReference>
<dbReference type="Proteomes" id="UP001530315">
    <property type="component" value="Unassembled WGS sequence"/>
</dbReference>